<gene>
    <name evidence="8" type="ORF">GF068_24435</name>
</gene>
<feature type="transmembrane region" description="Helical" evidence="7">
    <location>
        <begin position="243"/>
        <end position="262"/>
    </location>
</feature>
<feature type="transmembrane region" description="Helical" evidence="7">
    <location>
        <begin position="462"/>
        <end position="482"/>
    </location>
</feature>
<evidence type="ECO:0000256" key="7">
    <source>
        <dbReference type="SAM" id="Phobius"/>
    </source>
</evidence>
<feature type="transmembrane region" description="Helical" evidence="7">
    <location>
        <begin position="399"/>
        <end position="420"/>
    </location>
</feature>
<dbReference type="InterPro" id="IPR004813">
    <property type="entry name" value="OPT"/>
</dbReference>
<feature type="transmembrane region" description="Helical" evidence="7">
    <location>
        <begin position="666"/>
        <end position="686"/>
    </location>
</feature>
<dbReference type="OrthoDB" id="9809340at2"/>
<sequence length="775" mass="80420">MSASAPVPVPEVEAAPEAPASHASHEPYVPASASPRELTVRAVALGALLGIVFAASSVYLALKVGLTVSASIPIAVMSITIFRFFGRATILENNIVQTTGSAGESIAAGVAFTLPSLLLMGYDLVAGRVLLLSVLGGLLGVLMMIPLRHGLIVEEHGKLKYPEGTACADVLIVGETGGTNAKTVFAGFGLGFLYKLVGDPLKLFNMNPAHRFSGWKGASVAGELTPEMLGVGYIIGPKTASTTMAGGVLAYLVLIPLIAFFGDKIDSPIFPATTLIRDMSPNDIRSRYVLYIGAGAVATGGFISLGRALPTIVKAFRSGLKSFRAGKAAEKQAPRTEKDLPFSVVVYGLIALLLAIWLAPTLGISLPTAILIMLFGFVFVTVSSRICGEIGSSSNPISGMTVATLLITCLLFLAMGWVGVDHRAMALSTAAIVCIAASNGGATSQDLKTGYLVGATPRRQQIGLLVGVVTSALVIGYTLLFLNASYTTRAAEAYDVPIPMESITAQVETGPDGKEYRVAYQPDSGAAIPQGKYLVEASGRVAFVIDPGIGGRVPHEPKRLAEASAVPAGAASKGAMLGPDRRSYTVFEVAEGGALAAGRYLGEDGKLVYELREVKKLDAPKASLFALIIDGILTRKLPWSLVLIGVMLALVMELCGVASLPFAVGVYLPISTSVPIFVGGLVRWLVDRRRGQAGGDEEFSPGTLLSSGYIAGGAIAGLVAALVAGLGMEHRFDLSTVFTTFTTSNLSGVVAFGVIAGALYWAAIRGKSAVGKAEG</sequence>
<dbReference type="InterPro" id="IPR045035">
    <property type="entry name" value="YSL-like"/>
</dbReference>
<feature type="transmembrane region" description="Helical" evidence="7">
    <location>
        <begin position="68"/>
        <end position="85"/>
    </location>
</feature>
<feature type="transmembrane region" description="Helical" evidence="7">
    <location>
        <begin position="340"/>
        <end position="358"/>
    </location>
</feature>
<dbReference type="AlphaFoldDB" id="A0A6N7PST3"/>
<feature type="transmembrane region" description="Helical" evidence="7">
    <location>
        <begin position="42"/>
        <end position="62"/>
    </location>
</feature>
<evidence type="ECO:0000256" key="1">
    <source>
        <dbReference type="ARBA" id="ARBA00004141"/>
    </source>
</evidence>
<proteinExistence type="predicted"/>
<dbReference type="NCBIfam" id="TIGR00728">
    <property type="entry name" value="OPT_sfam"/>
    <property type="match status" value="1"/>
</dbReference>
<name>A0A6N7PST3_9BACT</name>
<organism evidence="8 9">
    <name type="scientific">Polyangium spumosum</name>
    <dbReference type="NCBI Taxonomy" id="889282"/>
    <lineage>
        <taxon>Bacteria</taxon>
        <taxon>Pseudomonadati</taxon>
        <taxon>Myxococcota</taxon>
        <taxon>Polyangia</taxon>
        <taxon>Polyangiales</taxon>
        <taxon>Polyangiaceae</taxon>
        <taxon>Polyangium</taxon>
    </lineage>
</organism>
<keyword evidence="2" id="KW-0813">Transport</keyword>
<evidence type="ECO:0000313" key="8">
    <source>
        <dbReference type="EMBL" id="MRG95043.1"/>
    </source>
</evidence>
<feature type="transmembrane region" description="Helical" evidence="7">
    <location>
        <begin position="639"/>
        <end position="660"/>
    </location>
</feature>
<dbReference type="GO" id="GO:0016020">
    <property type="term" value="C:membrane"/>
    <property type="evidence" value="ECO:0007669"/>
    <property type="project" value="UniProtKB-SubCell"/>
</dbReference>
<dbReference type="Proteomes" id="UP000440224">
    <property type="component" value="Unassembled WGS sequence"/>
</dbReference>
<comment type="caution">
    <text evidence="8">The sequence shown here is derived from an EMBL/GenBank/DDBJ whole genome shotgun (WGS) entry which is preliminary data.</text>
</comment>
<feature type="transmembrane region" description="Helical" evidence="7">
    <location>
        <begin position="106"/>
        <end position="124"/>
    </location>
</feature>
<keyword evidence="3 7" id="KW-0812">Transmembrane</keyword>
<evidence type="ECO:0000256" key="4">
    <source>
        <dbReference type="ARBA" id="ARBA00022989"/>
    </source>
</evidence>
<dbReference type="InterPro" id="IPR004814">
    <property type="entry name" value="Oligopep_transpt"/>
</dbReference>
<dbReference type="GO" id="GO:0035673">
    <property type="term" value="F:oligopeptide transmembrane transporter activity"/>
    <property type="evidence" value="ECO:0007669"/>
    <property type="project" value="InterPro"/>
</dbReference>
<dbReference type="EMBL" id="WJIE01000007">
    <property type="protein sequence ID" value="MRG95043.1"/>
    <property type="molecule type" value="Genomic_DNA"/>
</dbReference>
<protein>
    <submittedName>
        <fullName evidence="8">Oligopeptide transporter, OPT family</fullName>
    </submittedName>
</protein>
<evidence type="ECO:0000313" key="9">
    <source>
        <dbReference type="Proteomes" id="UP000440224"/>
    </source>
</evidence>
<dbReference type="PANTHER" id="PTHR31645:SF0">
    <property type="entry name" value="OLIGOPEPTIDE TRANSPORTER YGL114W-RELATED"/>
    <property type="match status" value="1"/>
</dbReference>
<reference evidence="8 9" key="1">
    <citation type="submission" date="2019-10" db="EMBL/GenBank/DDBJ databases">
        <title>A soil myxobacterium in the family Polyangiaceae.</title>
        <authorList>
            <person name="Li Y."/>
            <person name="Wang J."/>
        </authorList>
    </citation>
    <scope>NUCLEOTIDE SEQUENCE [LARGE SCALE GENOMIC DNA]</scope>
    <source>
        <strain evidence="8 9">DSM 14734</strain>
    </source>
</reference>
<dbReference type="Pfam" id="PF03169">
    <property type="entry name" value="OPT"/>
    <property type="match status" value="2"/>
</dbReference>
<evidence type="ECO:0000256" key="6">
    <source>
        <dbReference type="SAM" id="MobiDB-lite"/>
    </source>
</evidence>
<feature type="transmembrane region" description="Helical" evidence="7">
    <location>
        <begin position="130"/>
        <end position="151"/>
    </location>
</feature>
<evidence type="ECO:0000256" key="3">
    <source>
        <dbReference type="ARBA" id="ARBA00022692"/>
    </source>
</evidence>
<evidence type="ECO:0000256" key="2">
    <source>
        <dbReference type="ARBA" id="ARBA00022448"/>
    </source>
</evidence>
<keyword evidence="4 7" id="KW-1133">Transmembrane helix</keyword>
<feature type="transmembrane region" description="Helical" evidence="7">
    <location>
        <begin position="746"/>
        <end position="764"/>
    </location>
</feature>
<feature type="region of interest" description="Disordered" evidence="6">
    <location>
        <begin position="1"/>
        <end position="28"/>
    </location>
</feature>
<comment type="subcellular location">
    <subcellularLocation>
        <location evidence="1">Membrane</location>
        <topology evidence="1">Multi-pass membrane protein</topology>
    </subcellularLocation>
</comment>
<feature type="compositionally biased region" description="Low complexity" evidence="6">
    <location>
        <begin position="1"/>
        <end position="22"/>
    </location>
</feature>
<accession>A0A6N7PST3</accession>
<keyword evidence="5 7" id="KW-0472">Membrane</keyword>
<feature type="transmembrane region" description="Helical" evidence="7">
    <location>
        <begin position="364"/>
        <end position="387"/>
    </location>
</feature>
<keyword evidence="9" id="KW-1185">Reference proteome</keyword>
<dbReference type="NCBIfam" id="TIGR00733">
    <property type="entry name" value="OPT family oligopeptide transporter"/>
    <property type="match status" value="1"/>
</dbReference>
<dbReference type="RefSeq" id="WP_153821874.1">
    <property type="nucleotide sequence ID" value="NZ_WJIE01000007.1"/>
</dbReference>
<evidence type="ECO:0000256" key="5">
    <source>
        <dbReference type="ARBA" id="ARBA00023136"/>
    </source>
</evidence>
<dbReference type="PANTHER" id="PTHR31645">
    <property type="entry name" value="OLIGOPEPTIDE TRANSPORTER YGL114W-RELATED"/>
    <property type="match status" value="1"/>
</dbReference>
<feature type="transmembrane region" description="Helical" evidence="7">
    <location>
        <begin position="288"/>
        <end position="309"/>
    </location>
</feature>
<feature type="transmembrane region" description="Helical" evidence="7">
    <location>
        <begin position="707"/>
        <end position="726"/>
    </location>
</feature>